<evidence type="ECO:0000313" key="2">
    <source>
        <dbReference type="Proteomes" id="UP001612741"/>
    </source>
</evidence>
<protein>
    <recommendedName>
        <fullName evidence="3">Sensor domain-containing protein</fullName>
    </recommendedName>
</protein>
<evidence type="ECO:0008006" key="3">
    <source>
        <dbReference type="Google" id="ProtNLM"/>
    </source>
</evidence>
<sequence length="203" mass="20626">MLVSGCSGGQAAAPPSTPAPLDAARLRAALLPTPQGMTVSYGPETGAYGSLKATKQGLEALRSAKVDKPGCAGLGQLDPAKLGAAPAAVVAYSSKQGSITQAIVVTDAFPGPIPARCASYKADVDGTKVTYRTDALDMPKRGDQSRAFLTTATSRGSSAQIGAVMIARKGVVTSLLVLGKEVKKDGLAELGRLADEKLARITT</sequence>
<evidence type="ECO:0000313" key="1">
    <source>
        <dbReference type="EMBL" id="MFI6505121.1"/>
    </source>
</evidence>
<organism evidence="1 2">
    <name type="scientific">Nonomuraea typhae</name>
    <dbReference type="NCBI Taxonomy" id="2603600"/>
    <lineage>
        <taxon>Bacteria</taxon>
        <taxon>Bacillati</taxon>
        <taxon>Actinomycetota</taxon>
        <taxon>Actinomycetes</taxon>
        <taxon>Streptosporangiales</taxon>
        <taxon>Streptosporangiaceae</taxon>
        <taxon>Nonomuraea</taxon>
    </lineage>
</organism>
<gene>
    <name evidence="1" type="ORF">ACIBG2_47615</name>
</gene>
<dbReference type="RefSeq" id="WP_397091150.1">
    <property type="nucleotide sequence ID" value="NZ_JBITGY010000017.1"/>
</dbReference>
<keyword evidence="2" id="KW-1185">Reference proteome</keyword>
<proteinExistence type="predicted"/>
<comment type="caution">
    <text evidence="1">The sequence shown here is derived from an EMBL/GenBank/DDBJ whole genome shotgun (WGS) entry which is preliminary data.</text>
</comment>
<name>A0ABW7ZAP6_9ACTN</name>
<reference evidence="1 2" key="1">
    <citation type="submission" date="2024-10" db="EMBL/GenBank/DDBJ databases">
        <title>The Natural Products Discovery Center: Release of the First 8490 Sequenced Strains for Exploring Actinobacteria Biosynthetic Diversity.</title>
        <authorList>
            <person name="Kalkreuter E."/>
            <person name="Kautsar S.A."/>
            <person name="Yang D."/>
            <person name="Bader C.D."/>
            <person name="Teijaro C.N."/>
            <person name="Fluegel L."/>
            <person name="Davis C.M."/>
            <person name="Simpson J.R."/>
            <person name="Lauterbach L."/>
            <person name="Steele A.D."/>
            <person name="Gui C."/>
            <person name="Meng S."/>
            <person name="Li G."/>
            <person name="Viehrig K."/>
            <person name="Ye F."/>
            <person name="Su P."/>
            <person name="Kiefer A.F."/>
            <person name="Nichols A."/>
            <person name="Cepeda A.J."/>
            <person name="Yan W."/>
            <person name="Fan B."/>
            <person name="Jiang Y."/>
            <person name="Adhikari A."/>
            <person name="Zheng C.-J."/>
            <person name="Schuster L."/>
            <person name="Cowan T.M."/>
            <person name="Smanski M.J."/>
            <person name="Chevrette M.G."/>
            <person name="De Carvalho L.P.S."/>
            <person name="Shen B."/>
        </authorList>
    </citation>
    <scope>NUCLEOTIDE SEQUENCE [LARGE SCALE GENOMIC DNA]</scope>
    <source>
        <strain evidence="1 2">NPDC050545</strain>
    </source>
</reference>
<dbReference type="Proteomes" id="UP001612741">
    <property type="component" value="Unassembled WGS sequence"/>
</dbReference>
<accession>A0ABW7ZAP6</accession>
<dbReference type="EMBL" id="JBITGY010000017">
    <property type="protein sequence ID" value="MFI6505121.1"/>
    <property type="molecule type" value="Genomic_DNA"/>
</dbReference>